<reference evidence="6 7" key="1">
    <citation type="submission" date="2016-10" db="EMBL/GenBank/DDBJ databases">
        <authorList>
            <person name="de Groot N.N."/>
        </authorList>
    </citation>
    <scope>NUCLEOTIDE SEQUENCE [LARGE SCALE GENOMIC DNA]</scope>
    <source>
        <strain evidence="6 7">DSM 15345</strain>
    </source>
</reference>
<keyword evidence="4" id="KW-0732">Signal</keyword>
<keyword evidence="5" id="KW-0812">Transmembrane</keyword>
<dbReference type="Gene3D" id="3.40.190.10">
    <property type="entry name" value="Periplasmic binding protein-like II"/>
    <property type="match status" value="2"/>
</dbReference>
<evidence type="ECO:0000256" key="2">
    <source>
        <dbReference type="ARBA" id="ARBA00008520"/>
    </source>
</evidence>
<dbReference type="Pfam" id="PF01547">
    <property type="entry name" value="SBP_bac_1"/>
    <property type="match status" value="1"/>
</dbReference>
<name>A0A1H4C3D8_9RHOB</name>
<dbReference type="InterPro" id="IPR006059">
    <property type="entry name" value="SBP"/>
</dbReference>
<feature type="transmembrane region" description="Helical" evidence="5">
    <location>
        <begin position="21"/>
        <end position="40"/>
    </location>
</feature>
<dbReference type="GO" id="GO:0042597">
    <property type="term" value="C:periplasmic space"/>
    <property type="evidence" value="ECO:0007669"/>
    <property type="project" value="UniProtKB-SubCell"/>
</dbReference>
<evidence type="ECO:0000256" key="5">
    <source>
        <dbReference type="SAM" id="Phobius"/>
    </source>
</evidence>
<evidence type="ECO:0000313" key="7">
    <source>
        <dbReference type="Proteomes" id="UP000198703"/>
    </source>
</evidence>
<dbReference type="STRING" id="89524.SAMN05444370_106182"/>
<keyword evidence="5" id="KW-1133">Transmembrane helix</keyword>
<evidence type="ECO:0000256" key="4">
    <source>
        <dbReference type="ARBA" id="ARBA00022729"/>
    </source>
</evidence>
<comment type="subcellular location">
    <subcellularLocation>
        <location evidence="1">Periplasm</location>
    </subcellularLocation>
</comment>
<dbReference type="PANTHER" id="PTHR43649:SF34">
    <property type="entry name" value="ABC TRANSPORTER PERIPLASMIC-BINDING PROTEIN YCJN-RELATED"/>
    <property type="match status" value="1"/>
</dbReference>
<comment type="similarity">
    <text evidence="2">Belongs to the bacterial solute-binding protein 1 family.</text>
</comment>
<evidence type="ECO:0000256" key="1">
    <source>
        <dbReference type="ARBA" id="ARBA00004418"/>
    </source>
</evidence>
<dbReference type="Proteomes" id="UP000198703">
    <property type="component" value="Unassembled WGS sequence"/>
</dbReference>
<protein>
    <submittedName>
        <fullName evidence="6">Carbohydrate ABC transporter substrate-binding protein, CUT1 family</fullName>
    </submittedName>
</protein>
<keyword evidence="7" id="KW-1185">Reference proteome</keyword>
<gene>
    <name evidence="6" type="ORF">SAMN05444370_106182</name>
</gene>
<dbReference type="EMBL" id="FNQM01000006">
    <property type="protein sequence ID" value="SEA54878.1"/>
    <property type="molecule type" value="Genomic_DNA"/>
</dbReference>
<dbReference type="PANTHER" id="PTHR43649">
    <property type="entry name" value="ARABINOSE-BINDING PROTEIN-RELATED"/>
    <property type="match status" value="1"/>
</dbReference>
<keyword evidence="3" id="KW-0813">Transport</keyword>
<dbReference type="InterPro" id="IPR006311">
    <property type="entry name" value="TAT_signal"/>
</dbReference>
<organism evidence="6 7">
    <name type="scientific">Rubrimonas cliftonensis</name>
    <dbReference type="NCBI Taxonomy" id="89524"/>
    <lineage>
        <taxon>Bacteria</taxon>
        <taxon>Pseudomonadati</taxon>
        <taxon>Pseudomonadota</taxon>
        <taxon>Alphaproteobacteria</taxon>
        <taxon>Rhodobacterales</taxon>
        <taxon>Paracoccaceae</taxon>
        <taxon>Rubrimonas</taxon>
    </lineage>
</organism>
<evidence type="ECO:0000256" key="3">
    <source>
        <dbReference type="ARBA" id="ARBA00022448"/>
    </source>
</evidence>
<sequence length="480" mass="52013">MYEKEKGLIDAFIRGDLSRRGLLRGLAATGVSASAASALVNMAQSRALAADFDWKKHSGTGVKLLLNKHPYADAMIANIETFKAMTGIDVSYDVFPEDVYFDKVTAALASGSTEYDAFMTGAYMTWTYGPAGWTVDLNEYIMDPAKTAPGYNWDDVLPGLRASTAWNGVPGSALGTEDAKQWCIPWGYELNSLTYNRRMFDQAGVTPPENMEGLMEAAAKLGRDIPNAYGVGVRGSRSWATIHPGFLSAYANFGQKDLNVGADGKLSAAMNTAESKAFHAQWVKMIQDSGPRDWSTYTWYQVGTDLGAGASAMIYDADILGYFMNGGDNAEAGNLGFAAFTPNPAASAPTPNVWIWSLAMSTFSTKKDAAWYFMQWASGVEHGTFGATKMDFVNPVRKSVWSNEDFRNRLEASYPGYVAQHDASAPGATIYFTAQPLFFDLTTEWAATLQQMVAGQAPVDEGLDQLAASVDRQLKEAGLG</sequence>
<proteinExistence type="inferred from homology"/>
<accession>A0A1H4C3D8</accession>
<evidence type="ECO:0000313" key="6">
    <source>
        <dbReference type="EMBL" id="SEA54878.1"/>
    </source>
</evidence>
<dbReference type="OrthoDB" id="9770625at2"/>
<dbReference type="SUPFAM" id="SSF53850">
    <property type="entry name" value="Periplasmic binding protein-like II"/>
    <property type="match status" value="1"/>
</dbReference>
<dbReference type="AlphaFoldDB" id="A0A1H4C3D8"/>
<keyword evidence="5" id="KW-0472">Membrane</keyword>
<dbReference type="RefSeq" id="WP_093253744.1">
    <property type="nucleotide sequence ID" value="NZ_FNQM01000006.1"/>
</dbReference>
<dbReference type="PROSITE" id="PS51318">
    <property type="entry name" value="TAT"/>
    <property type="match status" value="1"/>
</dbReference>
<dbReference type="InterPro" id="IPR050490">
    <property type="entry name" value="Bact_solute-bd_prot1"/>
</dbReference>